<evidence type="ECO:0000256" key="2">
    <source>
        <dbReference type="ARBA" id="ARBA00022630"/>
    </source>
</evidence>
<dbReference type="SUPFAM" id="SSF51395">
    <property type="entry name" value="FMN-linked oxidoreductases"/>
    <property type="match status" value="1"/>
</dbReference>
<dbReference type="AlphaFoldDB" id="A0A268RYI3"/>
<protein>
    <submittedName>
        <fullName evidence="7">NADPH dehydrogenase</fullName>
    </submittedName>
</protein>
<dbReference type="GO" id="GO:0010181">
    <property type="term" value="F:FMN binding"/>
    <property type="evidence" value="ECO:0007669"/>
    <property type="project" value="InterPro"/>
</dbReference>
<feature type="domain" description="NADH:flavin oxidoreductase/NADH oxidase N-terminal" evidence="6">
    <location>
        <begin position="12"/>
        <end position="331"/>
    </location>
</feature>
<dbReference type="CDD" id="cd02932">
    <property type="entry name" value="OYE_YqiM_FMN"/>
    <property type="match status" value="1"/>
</dbReference>
<keyword evidence="2" id="KW-0285">Flavoprotein</keyword>
<proteinExistence type="predicted"/>
<keyword evidence="4" id="KW-0521">NADP</keyword>
<evidence type="ECO:0000313" key="7">
    <source>
        <dbReference type="EMBL" id="PAF25302.1"/>
    </source>
</evidence>
<dbReference type="Gene3D" id="3.20.20.70">
    <property type="entry name" value="Aldolase class I"/>
    <property type="match status" value="1"/>
</dbReference>
<sequence length="345" mass="37372">MGGVLLPNLMDSFQLKELTLKNRVVMSPMCQYSATGKDGMPTDWHLHHYTSRAIGGVGLIIVEMTNVEPNGRISDYCLGLWSDAHRDAFKPIVDAAHQYGAKIAIQIAHAGRKAEDAPEPVAPSAQAFDETYKTPRALSENEIAEMVQTFKEAARRAVEAGFDAIELHGAHGYLIHQFLSPYTNTRTDRYGKDRTLFAKEVIRAIKSVIPDSMPLLMRISATEYVDGGYDIEEAIRFSQILKAEGVDVFDVSSGGEGPIGSRGLPGSHAGYQTPLAKQIKQALSVPVIAVGRLENPVLANAVIGNEEADLVAVGRGLLANPYWALGAASELQLPVEAPTQYKAGF</sequence>
<dbReference type="PANTHER" id="PTHR43303">
    <property type="entry name" value="NADPH DEHYDROGENASE C23G7.10C-RELATED"/>
    <property type="match status" value="1"/>
</dbReference>
<comment type="caution">
    <text evidence="7">The sequence shown here is derived from an EMBL/GenBank/DDBJ whole genome shotgun (WGS) entry which is preliminary data.</text>
</comment>
<dbReference type="InterPro" id="IPR001155">
    <property type="entry name" value="OxRdtase_FMN_N"/>
</dbReference>
<name>A0A268RYI3_SHOCL</name>
<evidence type="ECO:0000256" key="4">
    <source>
        <dbReference type="ARBA" id="ARBA00022857"/>
    </source>
</evidence>
<evidence type="ECO:0000259" key="6">
    <source>
        <dbReference type="Pfam" id="PF00724"/>
    </source>
</evidence>
<dbReference type="GO" id="GO:0050661">
    <property type="term" value="F:NADP binding"/>
    <property type="evidence" value="ECO:0007669"/>
    <property type="project" value="InterPro"/>
</dbReference>
<dbReference type="EMBL" id="NPBS01000072">
    <property type="protein sequence ID" value="PAF25302.1"/>
    <property type="molecule type" value="Genomic_DNA"/>
</dbReference>
<evidence type="ECO:0000313" key="8">
    <source>
        <dbReference type="Proteomes" id="UP000216133"/>
    </source>
</evidence>
<keyword evidence="5" id="KW-0560">Oxidoreductase</keyword>
<dbReference type="PANTHER" id="PTHR43303:SF4">
    <property type="entry name" value="NADPH DEHYDROGENASE C23G7.10C-RELATED"/>
    <property type="match status" value="1"/>
</dbReference>
<evidence type="ECO:0000256" key="5">
    <source>
        <dbReference type="ARBA" id="ARBA00023002"/>
    </source>
</evidence>
<reference evidence="7 8" key="1">
    <citation type="submission" date="2017-07" db="EMBL/GenBank/DDBJ databases">
        <title>Isolation and whole genome analysis of endospore-forming bacteria from heroin.</title>
        <authorList>
            <person name="Kalinowski J."/>
            <person name="Ahrens B."/>
            <person name="Al-Dilaimi A."/>
            <person name="Winkler A."/>
            <person name="Wibberg D."/>
            <person name="Schleenbecker U."/>
            <person name="Ruckert C."/>
            <person name="Wolfel R."/>
            <person name="Grass G."/>
        </authorList>
    </citation>
    <scope>NUCLEOTIDE SEQUENCE [LARGE SCALE GENOMIC DNA]</scope>
    <source>
        <strain evidence="7 8">7523-2</strain>
    </source>
</reference>
<dbReference type="InterPro" id="IPR013785">
    <property type="entry name" value="Aldolase_TIM"/>
</dbReference>
<dbReference type="Proteomes" id="UP000216133">
    <property type="component" value="Unassembled WGS sequence"/>
</dbReference>
<comment type="cofactor">
    <cofactor evidence="1">
        <name>FMN</name>
        <dbReference type="ChEBI" id="CHEBI:58210"/>
    </cofactor>
</comment>
<dbReference type="Pfam" id="PF00724">
    <property type="entry name" value="Oxidored_FMN"/>
    <property type="match status" value="1"/>
</dbReference>
<dbReference type="InterPro" id="IPR044152">
    <property type="entry name" value="YqjM-like"/>
</dbReference>
<keyword evidence="3" id="KW-0288">FMN</keyword>
<accession>A0A268RYI3</accession>
<gene>
    <name evidence="7" type="ORF">CHH61_13945</name>
</gene>
<dbReference type="GO" id="GO:0003959">
    <property type="term" value="F:NADPH dehydrogenase activity"/>
    <property type="evidence" value="ECO:0007669"/>
    <property type="project" value="InterPro"/>
</dbReference>
<organism evidence="7 8">
    <name type="scientific">Shouchella clausii</name>
    <name type="common">Alkalihalobacillus clausii</name>
    <dbReference type="NCBI Taxonomy" id="79880"/>
    <lineage>
        <taxon>Bacteria</taxon>
        <taxon>Bacillati</taxon>
        <taxon>Bacillota</taxon>
        <taxon>Bacilli</taxon>
        <taxon>Bacillales</taxon>
        <taxon>Bacillaceae</taxon>
        <taxon>Shouchella</taxon>
    </lineage>
</organism>
<evidence type="ECO:0000256" key="1">
    <source>
        <dbReference type="ARBA" id="ARBA00001917"/>
    </source>
</evidence>
<evidence type="ECO:0000256" key="3">
    <source>
        <dbReference type="ARBA" id="ARBA00022643"/>
    </source>
</evidence>